<comment type="caution">
    <text evidence="2">The sequence shown here is derived from an EMBL/GenBank/DDBJ whole genome shotgun (WGS) entry which is preliminary data.</text>
</comment>
<evidence type="ECO:0000313" key="2">
    <source>
        <dbReference type="EMBL" id="MEQ3353359.1"/>
    </source>
</evidence>
<dbReference type="EMBL" id="JBBNPS010000006">
    <property type="protein sequence ID" value="MEQ3353359.1"/>
    <property type="molecule type" value="Genomic_DNA"/>
</dbReference>
<dbReference type="InterPro" id="IPR036597">
    <property type="entry name" value="Fido-like_dom_sf"/>
</dbReference>
<protein>
    <submittedName>
        <fullName evidence="2">Fic family protein</fullName>
    </submittedName>
</protein>
<dbReference type="InterPro" id="IPR026287">
    <property type="entry name" value="SoFic-like"/>
</dbReference>
<dbReference type="Proteomes" id="UP001481872">
    <property type="component" value="Unassembled WGS sequence"/>
</dbReference>
<evidence type="ECO:0000259" key="1">
    <source>
        <dbReference type="PROSITE" id="PS51459"/>
    </source>
</evidence>
<evidence type="ECO:0000313" key="3">
    <source>
        <dbReference type="Proteomes" id="UP001481872"/>
    </source>
</evidence>
<keyword evidence="3" id="KW-1185">Reference proteome</keyword>
<sequence>MTKKTPEPFLPNKLPLDDLNDFILKPDIIDKMIEASNAMGIYKGFLYNTPNPMLLISPLLIQESVLSSKLEGTHATLEDFLNFEAGNDTPIEKDEMTEIANYRTALYDALDTMGTINNDDPGKLPLSNRIIKNMHKILLNNVRGNTKNPGNFKRAQNYIGSSTEISYTPVPPSHTEEYMANLENYIHFDEKKILIQSAIIHAQFEMIHPFEDGNGRIGRLLIPLFLYYKEYLPYPTFYMSEYFEADRNRYIERLSDISSHNNWLDWIDYYLDGIIKQASRNTIKANRLLSLYDEMKVLCTSKVNSKHAINVLDFIFKHPVFKSGQLKDELNVGSLSTVYNLLDKFTELGILTKSDEKRNITYYSPQIILSTE</sequence>
<proteinExistence type="predicted"/>
<dbReference type="InterPro" id="IPR025758">
    <property type="entry name" value="Fic/DOC_N"/>
</dbReference>
<dbReference type="PANTHER" id="PTHR13504:SF38">
    <property type="entry name" value="FIDO DOMAIN-CONTAINING PROTEIN"/>
    <property type="match status" value="1"/>
</dbReference>
<reference evidence="2 3" key="1">
    <citation type="submission" date="2024-04" db="EMBL/GenBank/DDBJ databases">
        <title>Human intestinal bacterial collection.</title>
        <authorList>
            <person name="Pauvert C."/>
            <person name="Hitch T.C.A."/>
            <person name="Clavel T."/>
        </authorList>
    </citation>
    <scope>NUCLEOTIDE SEQUENCE [LARGE SCALE GENOMIC DNA]</scope>
    <source>
        <strain evidence="2 3">CLA-SR-H026</strain>
    </source>
</reference>
<dbReference type="PANTHER" id="PTHR13504">
    <property type="entry name" value="FIDO DOMAIN-CONTAINING PROTEIN DDB_G0283145"/>
    <property type="match status" value="1"/>
</dbReference>
<name>A0ABV1J5A1_9FIRM</name>
<dbReference type="Gene3D" id="1.10.3290.10">
    <property type="entry name" value="Fido-like domain"/>
    <property type="match status" value="1"/>
</dbReference>
<dbReference type="InterPro" id="IPR003812">
    <property type="entry name" value="Fido"/>
</dbReference>
<dbReference type="RefSeq" id="WP_267303716.1">
    <property type="nucleotide sequence ID" value="NZ_JAOQJD010000001.1"/>
</dbReference>
<accession>A0ABV1J5A1</accession>
<dbReference type="InterPro" id="IPR040198">
    <property type="entry name" value="Fido_containing"/>
</dbReference>
<dbReference type="SUPFAM" id="SSF140931">
    <property type="entry name" value="Fic-like"/>
    <property type="match status" value="1"/>
</dbReference>
<dbReference type="Pfam" id="PF13784">
    <property type="entry name" value="Fic_N"/>
    <property type="match status" value="1"/>
</dbReference>
<feature type="domain" description="Fido" evidence="1">
    <location>
        <begin position="126"/>
        <end position="272"/>
    </location>
</feature>
<dbReference type="PROSITE" id="PS51459">
    <property type="entry name" value="FIDO"/>
    <property type="match status" value="1"/>
</dbReference>
<dbReference type="Pfam" id="PF02661">
    <property type="entry name" value="Fic"/>
    <property type="match status" value="1"/>
</dbReference>
<dbReference type="PIRSF" id="PIRSF038925">
    <property type="entry name" value="AMP-prot_trans"/>
    <property type="match status" value="1"/>
</dbReference>
<organism evidence="2 3">
    <name type="scientific">Aedoeadaptatus acetigenes</name>
    <dbReference type="NCBI Taxonomy" id="2981723"/>
    <lineage>
        <taxon>Bacteria</taxon>
        <taxon>Bacillati</taxon>
        <taxon>Bacillota</taxon>
        <taxon>Tissierellia</taxon>
        <taxon>Tissierellales</taxon>
        <taxon>Peptoniphilaceae</taxon>
        <taxon>Aedoeadaptatus</taxon>
    </lineage>
</organism>
<gene>
    <name evidence="2" type="ORF">AAA081_03455</name>
</gene>